<dbReference type="EMBL" id="JACRSR010000003">
    <property type="protein sequence ID" value="MBC8531908.1"/>
    <property type="molecule type" value="Genomic_DNA"/>
</dbReference>
<evidence type="ECO:0000313" key="3">
    <source>
        <dbReference type="Proteomes" id="UP000623172"/>
    </source>
</evidence>
<dbReference type="InterPro" id="IPR021257">
    <property type="entry name" value="DUF2809"/>
</dbReference>
<gene>
    <name evidence="2" type="ORF">H8696_08620</name>
</gene>
<keyword evidence="1" id="KW-0812">Transmembrane</keyword>
<name>A0A926D547_9FIRM</name>
<dbReference type="Pfam" id="PF10990">
    <property type="entry name" value="DUF2809"/>
    <property type="match status" value="1"/>
</dbReference>
<feature type="transmembrane region" description="Helical" evidence="1">
    <location>
        <begin position="17"/>
        <end position="35"/>
    </location>
</feature>
<evidence type="ECO:0000256" key="1">
    <source>
        <dbReference type="SAM" id="Phobius"/>
    </source>
</evidence>
<keyword evidence="1" id="KW-0472">Membrane</keyword>
<accession>A0A926D547</accession>
<comment type="caution">
    <text evidence="2">The sequence shown here is derived from an EMBL/GenBank/DDBJ whole genome shotgun (WGS) entry which is preliminary data.</text>
</comment>
<protein>
    <submittedName>
        <fullName evidence="2">DUF2809 domain-containing protein</fullName>
    </submittedName>
</protein>
<dbReference type="Proteomes" id="UP000623172">
    <property type="component" value="Unassembled WGS sequence"/>
</dbReference>
<reference evidence="2" key="1">
    <citation type="submission" date="2020-08" db="EMBL/GenBank/DDBJ databases">
        <title>Genome public.</title>
        <authorList>
            <person name="Liu C."/>
            <person name="Sun Q."/>
        </authorList>
    </citation>
    <scope>NUCLEOTIDE SEQUENCE</scope>
    <source>
        <strain evidence="2">NSJ-53</strain>
    </source>
</reference>
<feature type="transmembrane region" description="Helical" evidence="1">
    <location>
        <begin position="83"/>
        <end position="99"/>
    </location>
</feature>
<keyword evidence="3" id="KW-1185">Reference proteome</keyword>
<keyword evidence="1" id="KW-1133">Transmembrane helix</keyword>
<dbReference type="AlphaFoldDB" id="A0A926D547"/>
<sequence length="112" mass="12609">MEIFIALYVRDDFVRPLVGDALVIVLLYAFFRIFIHRPMPFLPLLILLFAAAVEVSQVFDLVGKLGLGDSKFFRTLLGSTFDPWDLVFYGLTALGLGLFERHRKGRAGSGRS</sequence>
<proteinExistence type="predicted"/>
<feature type="transmembrane region" description="Helical" evidence="1">
    <location>
        <begin position="42"/>
        <end position="63"/>
    </location>
</feature>
<organism evidence="2 3">
    <name type="scientific">Gehongia tenuis</name>
    <dbReference type="NCBI Taxonomy" id="2763655"/>
    <lineage>
        <taxon>Bacteria</taxon>
        <taxon>Bacillati</taxon>
        <taxon>Bacillota</taxon>
        <taxon>Clostridia</taxon>
        <taxon>Christensenellales</taxon>
        <taxon>Christensenellaceae</taxon>
        <taxon>Gehongia</taxon>
    </lineage>
</organism>
<evidence type="ECO:0000313" key="2">
    <source>
        <dbReference type="EMBL" id="MBC8531908.1"/>
    </source>
</evidence>